<evidence type="ECO:0000313" key="1">
    <source>
        <dbReference type="EMBL" id="TWT95969.1"/>
    </source>
</evidence>
<dbReference type="Proteomes" id="UP000317421">
    <property type="component" value="Unassembled WGS sequence"/>
</dbReference>
<sequence length="314" mass="33176">MTSLLALTRTSFVAVSVATFLTLWLASVAPAAKFVPVMVDDAGLPIGEGAAVSIDYASVYAPGDSADGQSELVPPGDYRVAIDSASATMHVDLSASRLSLETFAAALDVNTDDFYYTESSPDIRKAWFYVAPTGSDFLGKPVVVNLGLAWKATQTTGARPTATLSTLAGVTLNTLTSRADFETATLLVGGYYRLDLTHQNEVRGSALLSAADFEVSFQPLTSLTAPTPILPGDYNGDGKVNAADYTMLRDRFGKPYDFALDGDGDGSIGQGDYNVWSTWYDSSMAASFAVPEPSAASTLVLFAVAGAIRRSRRL</sequence>
<keyword evidence="2" id="KW-1185">Reference proteome</keyword>
<dbReference type="OrthoDB" id="270976at2"/>
<evidence type="ECO:0000313" key="2">
    <source>
        <dbReference type="Proteomes" id="UP000317421"/>
    </source>
</evidence>
<reference evidence="1 2" key="1">
    <citation type="submission" date="2019-02" db="EMBL/GenBank/DDBJ databases">
        <title>Deep-cultivation of Planctomycetes and their phenomic and genomic characterization uncovers novel biology.</title>
        <authorList>
            <person name="Wiegand S."/>
            <person name="Jogler M."/>
            <person name="Boedeker C."/>
            <person name="Pinto D."/>
            <person name="Vollmers J."/>
            <person name="Rivas-Marin E."/>
            <person name="Kohn T."/>
            <person name="Peeters S.H."/>
            <person name="Heuer A."/>
            <person name="Rast P."/>
            <person name="Oberbeckmann S."/>
            <person name="Bunk B."/>
            <person name="Jeske O."/>
            <person name="Meyerdierks A."/>
            <person name="Storesund J.E."/>
            <person name="Kallscheuer N."/>
            <person name="Luecker S."/>
            <person name="Lage O.M."/>
            <person name="Pohl T."/>
            <person name="Merkel B.J."/>
            <person name="Hornburger P."/>
            <person name="Mueller R.-W."/>
            <person name="Bruemmer F."/>
            <person name="Labrenz M."/>
            <person name="Spormann A.M."/>
            <person name="Op Den Camp H."/>
            <person name="Overmann J."/>
            <person name="Amann R."/>
            <person name="Jetten M.S.M."/>
            <person name="Mascher T."/>
            <person name="Medema M.H."/>
            <person name="Devos D.P."/>
            <person name="Kaster A.-K."/>
            <person name="Ovreas L."/>
            <person name="Rohde M."/>
            <person name="Galperin M.Y."/>
            <person name="Jogler C."/>
        </authorList>
    </citation>
    <scope>NUCLEOTIDE SEQUENCE [LARGE SCALE GENOMIC DNA]</scope>
    <source>
        <strain evidence="1 2">Pla108</strain>
    </source>
</reference>
<evidence type="ECO:0008006" key="3">
    <source>
        <dbReference type="Google" id="ProtNLM"/>
    </source>
</evidence>
<dbReference type="AlphaFoldDB" id="A0A5C6A8S9"/>
<gene>
    <name evidence="1" type="ORF">Pla108_30470</name>
</gene>
<name>A0A5C6A8S9_9BACT</name>
<dbReference type="SUPFAM" id="SSF63446">
    <property type="entry name" value="Type I dockerin domain"/>
    <property type="match status" value="1"/>
</dbReference>
<comment type="caution">
    <text evidence="1">The sequence shown here is derived from an EMBL/GenBank/DDBJ whole genome shotgun (WGS) entry which is preliminary data.</text>
</comment>
<dbReference type="RefSeq" id="WP_146445765.1">
    <property type="nucleotide sequence ID" value="NZ_SJPR01000004.1"/>
</dbReference>
<dbReference type="InterPro" id="IPR018247">
    <property type="entry name" value="EF_Hand_1_Ca_BS"/>
</dbReference>
<protein>
    <recommendedName>
        <fullName evidence="3">PEP-CTERM protein-sorting domain-containing protein</fullName>
    </recommendedName>
</protein>
<organism evidence="1 2">
    <name type="scientific">Botrimarina colliarenosi</name>
    <dbReference type="NCBI Taxonomy" id="2528001"/>
    <lineage>
        <taxon>Bacteria</taxon>
        <taxon>Pseudomonadati</taxon>
        <taxon>Planctomycetota</taxon>
        <taxon>Planctomycetia</taxon>
        <taxon>Pirellulales</taxon>
        <taxon>Lacipirellulaceae</taxon>
        <taxon>Botrimarina</taxon>
    </lineage>
</organism>
<dbReference type="PROSITE" id="PS00018">
    <property type="entry name" value="EF_HAND_1"/>
    <property type="match status" value="1"/>
</dbReference>
<accession>A0A5C6A8S9</accession>
<dbReference type="InterPro" id="IPR036439">
    <property type="entry name" value="Dockerin_dom_sf"/>
</dbReference>
<proteinExistence type="predicted"/>
<dbReference type="EMBL" id="SJPR01000004">
    <property type="protein sequence ID" value="TWT95969.1"/>
    <property type="molecule type" value="Genomic_DNA"/>
</dbReference>
<dbReference type="GO" id="GO:0000272">
    <property type="term" value="P:polysaccharide catabolic process"/>
    <property type="evidence" value="ECO:0007669"/>
    <property type="project" value="InterPro"/>
</dbReference>
<dbReference type="Gene3D" id="1.10.1330.10">
    <property type="entry name" value="Dockerin domain"/>
    <property type="match status" value="1"/>
</dbReference>